<dbReference type="AlphaFoldDB" id="A0A9W7ZUW8"/>
<evidence type="ECO:0000259" key="2">
    <source>
        <dbReference type="Pfam" id="PF12907"/>
    </source>
</evidence>
<reference evidence="3" key="1">
    <citation type="submission" date="2022-07" db="EMBL/GenBank/DDBJ databases">
        <title>Phylogenomic reconstructions and comparative analyses of Kickxellomycotina fungi.</title>
        <authorList>
            <person name="Reynolds N.K."/>
            <person name="Stajich J.E."/>
            <person name="Barry K."/>
            <person name="Grigoriev I.V."/>
            <person name="Crous P."/>
            <person name="Smith M.E."/>
        </authorList>
    </citation>
    <scope>NUCLEOTIDE SEQUENCE</scope>
    <source>
        <strain evidence="3">RSA 861</strain>
    </source>
</reference>
<proteinExistence type="predicted"/>
<dbReference type="InterPro" id="IPR039713">
    <property type="entry name" value="At2g23090-like"/>
</dbReference>
<dbReference type="Proteomes" id="UP001150569">
    <property type="component" value="Unassembled WGS sequence"/>
</dbReference>
<keyword evidence="4" id="KW-1185">Reference proteome</keyword>
<sequence>MGNGAKAAMRRERAAKDGANRSGSQLKKNEAAKTYKCKVCMQMFLQTMRPKALQEHAENKHNKKLEECFDNVPAV</sequence>
<organism evidence="3 4">
    <name type="scientific">Tieghemiomyces parasiticus</name>
    <dbReference type="NCBI Taxonomy" id="78921"/>
    <lineage>
        <taxon>Eukaryota</taxon>
        <taxon>Fungi</taxon>
        <taxon>Fungi incertae sedis</taxon>
        <taxon>Zoopagomycota</taxon>
        <taxon>Kickxellomycotina</taxon>
        <taxon>Dimargaritomycetes</taxon>
        <taxon>Dimargaritales</taxon>
        <taxon>Dimargaritaceae</taxon>
        <taxon>Tieghemiomyces</taxon>
    </lineage>
</organism>
<dbReference type="Gene3D" id="4.10.1050.10">
    <property type="entry name" value="At2g23090-like"/>
    <property type="match status" value="1"/>
</dbReference>
<dbReference type="OrthoDB" id="370932at2759"/>
<feature type="region of interest" description="Disordered" evidence="1">
    <location>
        <begin position="1"/>
        <end position="29"/>
    </location>
</feature>
<gene>
    <name evidence="3" type="ORF">IWQ60_007891</name>
</gene>
<dbReference type="Pfam" id="PF12907">
    <property type="entry name" value="zf-met2"/>
    <property type="match status" value="1"/>
</dbReference>
<dbReference type="PANTHER" id="PTHR33788:SF1">
    <property type="entry name" value="ZINC-BINDING PROTEIN"/>
    <property type="match status" value="1"/>
</dbReference>
<evidence type="ECO:0000313" key="4">
    <source>
        <dbReference type="Proteomes" id="UP001150569"/>
    </source>
</evidence>
<evidence type="ECO:0000313" key="3">
    <source>
        <dbReference type="EMBL" id="KAJ1917088.1"/>
    </source>
</evidence>
<dbReference type="EMBL" id="JANBPT010000556">
    <property type="protein sequence ID" value="KAJ1917088.1"/>
    <property type="molecule type" value="Genomic_DNA"/>
</dbReference>
<accession>A0A9W7ZUW8</accession>
<protein>
    <recommendedName>
        <fullName evidence="2">At2g23090-like zinc-binding domain-containing protein</fullName>
    </recommendedName>
</protein>
<dbReference type="InterPro" id="IPR026939">
    <property type="entry name" value="ZNF706/At2g23090_sf"/>
</dbReference>
<name>A0A9W7ZUW8_9FUNG</name>
<dbReference type="InterPro" id="IPR039438">
    <property type="entry name" value="At2g23090-like_Znf"/>
</dbReference>
<comment type="caution">
    <text evidence="3">The sequence shown here is derived from an EMBL/GenBank/DDBJ whole genome shotgun (WGS) entry which is preliminary data.</text>
</comment>
<evidence type="ECO:0000256" key="1">
    <source>
        <dbReference type="SAM" id="MobiDB-lite"/>
    </source>
</evidence>
<feature type="domain" description="At2g23090-like zinc-binding" evidence="2">
    <location>
        <begin position="36"/>
        <end position="71"/>
    </location>
</feature>
<dbReference type="PANTHER" id="PTHR33788">
    <property type="entry name" value="OS07G0114300 PROTEIN"/>
    <property type="match status" value="1"/>
</dbReference>
<feature type="compositionally biased region" description="Basic and acidic residues" evidence="1">
    <location>
        <begin position="9"/>
        <end position="19"/>
    </location>
</feature>
<dbReference type="SUPFAM" id="SSF118359">
    <property type="entry name" value="Expressed protein At2g23090/F21P24.15"/>
    <property type="match status" value="1"/>
</dbReference>